<keyword evidence="1" id="KW-0677">Repeat</keyword>
<dbReference type="Proteomes" id="UP001152798">
    <property type="component" value="Chromosome 4"/>
</dbReference>
<gene>
    <name evidence="6" type="ORF">NEZAVI_LOCUS7807</name>
</gene>
<dbReference type="InterPro" id="IPR006594">
    <property type="entry name" value="LisH"/>
</dbReference>
<dbReference type="PROSITE" id="PS50077">
    <property type="entry name" value="HEAT_REPEAT"/>
    <property type="match status" value="1"/>
</dbReference>
<feature type="region of interest" description="Disordered" evidence="4">
    <location>
        <begin position="289"/>
        <end position="312"/>
    </location>
</feature>
<proteinExistence type="predicted"/>
<evidence type="ECO:0000256" key="4">
    <source>
        <dbReference type="SAM" id="MobiDB-lite"/>
    </source>
</evidence>
<dbReference type="Pfam" id="PF22956">
    <property type="entry name" value="VPS15-like_hel"/>
    <property type="match status" value="1"/>
</dbReference>
<feature type="repeat" description="HEAT" evidence="2">
    <location>
        <begin position="461"/>
        <end position="499"/>
    </location>
</feature>
<dbReference type="Gene3D" id="1.25.10.10">
    <property type="entry name" value="Leucine-rich Repeat Variant"/>
    <property type="match status" value="2"/>
</dbReference>
<dbReference type="InterPro" id="IPR040362">
    <property type="entry name" value="RELCH"/>
</dbReference>
<evidence type="ECO:0000256" key="1">
    <source>
        <dbReference type="ARBA" id="ARBA00022737"/>
    </source>
</evidence>
<dbReference type="OrthoDB" id="1695393at2759"/>
<dbReference type="SMART" id="SM00667">
    <property type="entry name" value="LisH"/>
    <property type="match status" value="1"/>
</dbReference>
<dbReference type="InterPro" id="IPR011989">
    <property type="entry name" value="ARM-like"/>
</dbReference>
<name>A0A9P0H9V4_NEZVI</name>
<feature type="region of interest" description="Disordered" evidence="4">
    <location>
        <begin position="241"/>
        <end position="276"/>
    </location>
</feature>
<dbReference type="InterPro" id="IPR016024">
    <property type="entry name" value="ARM-type_fold"/>
</dbReference>
<accession>A0A9P0H9V4</accession>
<feature type="domain" description="Phosphatase 2A Regulatory Subunit A helical" evidence="5">
    <location>
        <begin position="724"/>
        <end position="889"/>
    </location>
</feature>
<dbReference type="PANTHER" id="PTHR32059:SF0">
    <property type="entry name" value="RAB11-BINDING PROTEIN RELCH"/>
    <property type="match status" value="1"/>
</dbReference>
<keyword evidence="7" id="KW-1185">Reference proteome</keyword>
<dbReference type="GO" id="GO:0032367">
    <property type="term" value="P:intracellular cholesterol transport"/>
    <property type="evidence" value="ECO:0007669"/>
    <property type="project" value="InterPro"/>
</dbReference>
<dbReference type="PANTHER" id="PTHR32059">
    <property type="entry name" value="RAB11-BINDING PROTEIN RELCH"/>
    <property type="match status" value="1"/>
</dbReference>
<dbReference type="GO" id="GO:0055037">
    <property type="term" value="C:recycling endosome"/>
    <property type="evidence" value="ECO:0007669"/>
    <property type="project" value="TreeGrafter"/>
</dbReference>
<reference evidence="6" key="1">
    <citation type="submission" date="2022-01" db="EMBL/GenBank/DDBJ databases">
        <authorList>
            <person name="King R."/>
        </authorList>
    </citation>
    <scope>NUCLEOTIDE SEQUENCE</scope>
</reference>
<feature type="coiled-coil region" evidence="3">
    <location>
        <begin position="112"/>
        <end position="139"/>
    </location>
</feature>
<dbReference type="AlphaFoldDB" id="A0A9P0H9V4"/>
<feature type="compositionally biased region" description="Basic and acidic residues" evidence="4">
    <location>
        <begin position="244"/>
        <end position="268"/>
    </location>
</feature>
<evidence type="ECO:0000313" key="6">
    <source>
        <dbReference type="EMBL" id="CAH1398086.1"/>
    </source>
</evidence>
<feature type="compositionally biased region" description="Polar residues" evidence="4">
    <location>
        <begin position="291"/>
        <end position="312"/>
    </location>
</feature>
<dbReference type="PROSITE" id="PS50896">
    <property type="entry name" value="LISH"/>
    <property type="match status" value="1"/>
</dbReference>
<dbReference type="SUPFAM" id="SSF48371">
    <property type="entry name" value="ARM repeat"/>
    <property type="match status" value="1"/>
</dbReference>
<dbReference type="InterPro" id="IPR055231">
    <property type="entry name" value="2AA_helical"/>
</dbReference>
<protein>
    <recommendedName>
        <fullName evidence="5">Phosphatase 2A Regulatory Subunit A helical domain-containing protein</fullName>
    </recommendedName>
</protein>
<dbReference type="EMBL" id="OV725080">
    <property type="protein sequence ID" value="CAH1398086.1"/>
    <property type="molecule type" value="Genomic_DNA"/>
</dbReference>
<organism evidence="6 7">
    <name type="scientific">Nezara viridula</name>
    <name type="common">Southern green stink bug</name>
    <name type="synonym">Cimex viridulus</name>
    <dbReference type="NCBI Taxonomy" id="85310"/>
    <lineage>
        <taxon>Eukaryota</taxon>
        <taxon>Metazoa</taxon>
        <taxon>Ecdysozoa</taxon>
        <taxon>Arthropoda</taxon>
        <taxon>Hexapoda</taxon>
        <taxon>Insecta</taxon>
        <taxon>Pterygota</taxon>
        <taxon>Neoptera</taxon>
        <taxon>Paraneoptera</taxon>
        <taxon>Hemiptera</taxon>
        <taxon>Heteroptera</taxon>
        <taxon>Panheteroptera</taxon>
        <taxon>Pentatomomorpha</taxon>
        <taxon>Pentatomoidea</taxon>
        <taxon>Pentatomidae</taxon>
        <taxon>Pentatominae</taxon>
        <taxon>Nezara</taxon>
    </lineage>
</organism>
<evidence type="ECO:0000313" key="7">
    <source>
        <dbReference type="Proteomes" id="UP001152798"/>
    </source>
</evidence>
<evidence type="ECO:0000259" key="5">
    <source>
        <dbReference type="Pfam" id="PF22956"/>
    </source>
</evidence>
<evidence type="ECO:0000256" key="2">
    <source>
        <dbReference type="PROSITE-ProRule" id="PRU00103"/>
    </source>
</evidence>
<sequence length="965" mass="108045">MENPFVFDEMGPLTPSTSSDIVKLKISYSDIAEKLIRDKLWLTALELHAELVEAGKEVPKLKEFFSNPNNFENQTRSDLFPTIARSSSQATLDSLDFTRFSEDGERVNDERIAVLEFELRKAKDTINALRANLTVATGEGRSCAQFEKGEAIKPHESRALNFLINEYLLLQGYKLTAITFADENEDQDFEDWEDVGLDMPKPSELLHVYRAGIRQTETITSSVGVQTDQIEEIFIPPKVLENASHQEKTVDQSIDETRSEDKEEKEVVSETSGSFEEIEVAVPEEEAVISVGSSQEESGTASPPQQLEETMSNDDLWSELPRLPQLEGYDNFSPEELVLALSQHLPTMVLYLPLNNKEWLQRIVPLLVCLIALQSDPALRENLILCLLEIKKRPTVEDRSIILSGMARACETLSEAAIEHHVLPQCWQLMSHKYPEKRALVAQVCPRISLYISRELRESLIISILKQLIVDKDETVRSESVASLAAIAATMSRNYHQVEELTLKAMTDKSDAVVKVCLRQLSPVTAKWAHTRGRLIQFMAIILSNVAAYIKEEKNAVDRDRSIVMCLRGMTACLPLFVPEEEAKTEDVLSPLLLWVKDTLIPELLSLLDKVDPKREDVVVGFIKFFTSITNILGSGFTFKEVKSMVESRLDKLESSLEESGNTVMLSIIPVHILGILTPLQLEHEVEKTIGRLIISIGLSGSSPDAMCLVARRSAQHFNLIEPLISALWQGIVHPQAKVKVLTSKLLAEIVPYSTEHLIANRLLPPLVTLASDPDVSVRVSTLLVHTLILECCSSREVMEKCYFETGRIITDGADCEQSPVLLAVVSAIGRLAPKAESNFREQVLLRELDKLCSNKSEEVVAALVEAFSNTVYCQMSKQVIANTLLPSLRKLEVTCQLRLPTHSETVSAMIRDLEFRVPSVTPQHSNSRVAVAGHVEEVKQKVTKMLTTPISKQTTNLHNIFWKK</sequence>
<dbReference type="InterPro" id="IPR021133">
    <property type="entry name" value="HEAT_type_2"/>
</dbReference>
<dbReference type="GO" id="GO:0005802">
    <property type="term" value="C:trans-Golgi network"/>
    <property type="evidence" value="ECO:0007669"/>
    <property type="project" value="InterPro"/>
</dbReference>
<keyword evidence="3" id="KW-0175">Coiled coil</keyword>
<evidence type="ECO:0000256" key="3">
    <source>
        <dbReference type="SAM" id="Coils"/>
    </source>
</evidence>